<accession>A0AAJ0B950</accession>
<feature type="compositionally biased region" description="Low complexity" evidence="1">
    <location>
        <begin position="18"/>
        <end position="46"/>
    </location>
</feature>
<evidence type="ECO:0000313" key="2">
    <source>
        <dbReference type="EMBL" id="KAK1752452.1"/>
    </source>
</evidence>
<comment type="caution">
    <text evidence="2">The sequence shown here is derived from an EMBL/GenBank/DDBJ whole genome shotgun (WGS) entry which is preliminary data.</text>
</comment>
<organism evidence="2 3">
    <name type="scientific">Echria macrotheca</name>
    <dbReference type="NCBI Taxonomy" id="438768"/>
    <lineage>
        <taxon>Eukaryota</taxon>
        <taxon>Fungi</taxon>
        <taxon>Dikarya</taxon>
        <taxon>Ascomycota</taxon>
        <taxon>Pezizomycotina</taxon>
        <taxon>Sordariomycetes</taxon>
        <taxon>Sordariomycetidae</taxon>
        <taxon>Sordariales</taxon>
        <taxon>Schizotheciaceae</taxon>
        <taxon>Echria</taxon>
    </lineage>
</organism>
<keyword evidence="3" id="KW-1185">Reference proteome</keyword>
<name>A0AAJ0B950_9PEZI</name>
<feature type="region of interest" description="Disordered" evidence="1">
    <location>
        <begin position="93"/>
        <end position="119"/>
    </location>
</feature>
<feature type="compositionally biased region" description="Basic and acidic residues" evidence="1">
    <location>
        <begin position="96"/>
        <end position="119"/>
    </location>
</feature>
<evidence type="ECO:0000256" key="1">
    <source>
        <dbReference type="SAM" id="MobiDB-lite"/>
    </source>
</evidence>
<gene>
    <name evidence="2" type="ORF">QBC47DRAFT_404782</name>
</gene>
<reference evidence="2" key="1">
    <citation type="submission" date="2023-06" db="EMBL/GenBank/DDBJ databases">
        <title>Genome-scale phylogeny and comparative genomics of the fungal order Sordariales.</title>
        <authorList>
            <consortium name="Lawrence Berkeley National Laboratory"/>
            <person name="Hensen N."/>
            <person name="Bonometti L."/>
            <person name="Westerberg I."/>
            <person name="Brannstrom I.O."/>
            <person name="Guillou S."/>
            <person name="Cros-Aarteil S."/>
            <person name="Calhoun S."/>
            <person name="Haridas S."/>
            <person name="Kuo A."/>
            <person name="Mondo S."/>
            <person name="Pangilinan J."/>
            <person name="Riley R."/>
            <person name="Labutti K."/>
            <person name="Andreopoulos B."/>
            <person name="Lipzen A."/>
            <person name="Chen C."/>
            <person name="Yanf M."/>
            <person name="Daum C."/>
            <person name="Ng V."/>
            <person name="Clum A."/>
            <person name="Steindorff A."/>
            <person name="Ohm R."/>
            <person name="Martin F."/>
            <person name="Silar P."/>
            <person name="Natvig D."/>
            <person name="Lalanne C."/>
            <person name="Gautier V."/>
            <person name="Ament-Velasquez S.L."/>
            <person name="Kruys A."/>
            <person name="Hutchinson M.I."/>
            <person name="Powell A.J."/>
            <person name="Barry K."/>
            <person name="Miller A.N."/>
            <person name="Grigoriev I.V."/>
            <person name="Debuchy R."/>
            <person name="Gladieux P."/>
            <person name="Thoren M.H."/>
            <person name="Johannesson H."/>
        </authorList>
    </citation>
    <scope>NUCLEOTIDE SEQUENCE</scope>
    <source>
        <strain evidence="2">PSN4</strain>
    </source>
</reference>
<dbReference type="EMBL" id="MU839839">
    <property type="protein sequence ID" value="KAK1752452.1"/>
    <property type="molecule type" value="Genomic_DNA"/>
</dbReference>
<sequence length="119" mass="11872">MAPASHDKAQSRGEDSPNADATAQAGAATTAAPPTNGDSSTTSAANSVSANWVGNNMAQASFSPGEQTASALEASLTNLESKLDAILESLGVPAGEHNDVDGMRQDGQGKEADGGEKKT</sequence>
<dbReference type="AlphaFoldDB" id="A0AAJ0B950"/>
<feature type="region of interest" description="Disordered" evidence="1">
    <location>
        <begin position="1"/>
        <end position="46"/>
    </location>
</feature>
<protein>
    <submittedName>
        <fullName evidence="2">Uncharacterized protein</fullName>
    </submittedName>
</protein>
<proteinExistence type="predicted"/>
<feature type="compositionally biased region" description="Basic and acidic residues" evidence="1">
    <location>
        <begin position="1"/>
        <end position="15"/>
    </location>
</feature>
<evidence type="ECO:0000313" key="3">
    <source>
        <dbReference type="Proteomes" id="UP001239445"/>
    </source>
</evidence>
<dbReference type="Proteomes" id="UP001239445">
    <property type="component" value="Unassembled WGS sequence"/>
</dbReference>